<comment type="caution">
    <text evidence="1">The sequence shown here is derived from an EMBL/GenBank/DDBJ whole genome shotgun (WGS) entry which is preliminary data.</text>
</comment>
<accession>A0A327L3A5</accession>
<sequence length="85" mass="8923">MGIVSSNFNWVSTPTAYSQVTNWSAKQKAFNSGVAANLASMSDTLSGASADFAYGMSQIAARRAAVRVTEAAQAKITKNQLDMSA</sequence>
<dbReference type="AlphaFoldDB" id="A0A327L3A5"/>
<dbReference type="OrthoDB" id="7961041at2"/>
<protein>
    <submittedName>
        <fullName evidence="1">Uncharacterized protein</fullName>
    </submittedName>
</protein>
<gene>
    <name evidence="1" type="ORF">CH341_03175</name>
</gene>
<dbReference type="Proteomes" id="UP000249130">
    <property type="component" value="Unassembled WGS sequence"/>
</dbReference>
<keyword evidence="2" id="KW-1185">Reference proteome</keyword>
<reference evidence="1 2" key="1">
    <citation type="submission" date="2017-07" db="EMBL/GenBank/DDBJ databases">
        <title>Draft Genome Sequences of Select Purple Nonsulfur Bacteria.</title>
        <authorList>
            <person name="Lasarre B."/>
            <person name="Mckinlay J.B."/>
        </authorList>
    </citation>
    <scope>NUCLEOTIDE SEQUENCE [LARGE SCALE GENOMIC DNA]</scope>
    <source>
        <strain evidence="1 2">DSM 5909</strain>
    </source>
</reference>
<name>A0A327L3A5_9BRAD</name>
<evidence type="ECO:0000313" key="1">
    <source>
        <dbReference type="EMBL" id="RAI45570.1"/>
    </source>
</evidence>
<evidence type="ECO:0000313" key="2">
    <source>
        <dbReference type="Proteomes" id="UP000249130"/>
    </source>
</evidence>
<dbReference type="RefSeq" id="WP_111417585.1">
    <property type="nucleotide sequence ID" value="NZ_NPEX01000012.1"/>
</dbReference>
<dbReference type="EMBL" id="NPEX01000012">
    <property type="protein sequence ID" value="RAI45570.1"/>
    <property type="molecule type" value="Genomic_DNA"/>
</dbReference>
<proteinExistence type="predicted"/>
<organism evidence="1 2">
    <name type="scientific">Rhodoplanes roseus</name>
    <dbReference type="NCBI Taxonomy" id="29409"/>
    <lineage>
        <taxon>Bacteria</taxon>
        <taxon>Pseudomonadati</taxon>
        <taxon>Pseudomonadota</taxon>
        <taxon>Alphaproteobacteria</taxon>
        <taxon>Hyphomicrobiales</taxon>
        <taxon>Nitrobacteraceae</taxon>
        <taxon>Rhodoplanes</taxon>
    </lineage>
</organism>